<name>F7G9D0_ORNAN</name>
<dbReference type="PANTHER" id="PTHR34645">
    <property type="entry name" value="SIMILAR TO HYPOTHETICAL PROTEIN"/>
    <property type="match status" value="1"/>
</dbReference>
<keyword evidence="1" id="KW-0175">Coiled coil</keyword>
<reference evidence="2" key="2">
    <citation type="submission" date="2025-09" db="UniProtKB">
        <authorList>
            <consortium name="Ensembl"/>
        </authorList>
    </citation>
    <scope>IDENTIFICATION</scope>
    <source>
        <strain evidence="2">Glennie</strain>
    </source>
</reference>
<dbReference type="RefSeq" id="XP_007668930.1">
    <property type="nucleotide sequence ID" value="XM_007670740.3"/>
</dbReference>
<evidence type="ECO:0000313" key="3">
    <source>
        <dbReference type="Proteomes" id="UP000002279"/>
    </source>
</evidence>
<accession>F7G9D0</accession>
<organism evidence="2 3">
    <name type="scientific">Ornithorhynchus anatinus</name>
    <name type="common">Duckbill platypus</name>
    <dbReference type="NCBI Taxonomy" id="9258"/>
    <lineage>
        <taxon>Eukaryota</taxon>
        <taxon>Metazoa</taxon>
        <taxon>Chordata</taxon>
        <taxon>Craniata</taxon>
        <taxon>Vertebrata</taxon>
        <taxon>Euteleostomi</taxon>
        <taxon>Mammalia</taxon>
        <taxon>Monotremata</taxon>
        <taxon>Ornithorhynchidae</taxon>
        <taxon>Ornithorhynchus</taxon>
    </lineage>
</organism>
<dbReference type="GeneID" id="100082653"/>
<dbReference type="OMA" id="NYTNFVC"/>
<proteinExistence type="predicted"/>
<dbReference type="Bgee" id="ENSOANG00000000546">
    <property type="expression patterns" value="Expressed in testis and 7 other cell types or tissues"/>
</dbReference>
<keyword evidence="3" id="KW-1185">Reference proteome</keyword>
<dbReference type="InterPro" id="IPR038927">
    <property type="entry name" value="C6orf163"/>
</dbReference>
<dbReference type="KEGG" id="oaa:100082653"/>
<dbReference type="GeneTree" id="ENSGT00390000010837"/>
<dbReference type="Proteomes" id="UP000002279">
    <property type="component" value="Unplaced"/>
</dbReference>
<dbReference type="eggNOG" id="ENOG502RDFA">
    <property type="taxonomic scope" value="Eukaryota"/>
</dbReference>
<evidence type="ECO:0000313" key="2">
    <source>
        <dbReference type="Ensembl" id="ENSOANP00000000870.3"/>
    </source>
</evidence>
<dbReference type="RefSeq" id="XP_039770800.1">
    <property type="nucleotide sequence ID" value="XM_039914866.1"/>
</dbReference>
<dbReference type="OrthoDB" id="8774892at2759"/>
<gene>
    <name evidence="2" type="primary">C19H6orf163</name>
</gene>
<dbReference type="InParanoid" id="F7G9D0"/>
<dbReference type="Ensembl" id="ENSOANT00000000871.3">
    <property type="protein sequence ID" value="ENSOANP00000000870.3"/>
    <property type="gene ID" value="ENSOANG00000000546.3"/>
</dbReference>
<protein>
    <submittedName>
        <fullName evidence="2">Uncharacterized protein</fullName>
    </submittedName>
</protein>
<sequence>MIRNPNLTDFVCCAVCDKIVPSPPSADSFRLIHEYKPFKTRFYTHRDILEIGLNLQHKEEENNQLQIKKCVEKAQAAVWAQAKIVKESAVEQAINNANTKHLHELEILEKEHENAIKEAVKQAKEETLHYMEDQMKRESEAAEQRMVHRIQRILMECAVEKLQAVEEARREERELAFEALCLQKRKNKLQLKEAGLIASQKHEKNLEQLSKEKHHEISIAFGITQRKKQEETQEMMKEVETTHKARLNDMTTKLTDTQNELQGLVEQLGKMTSLKDFLEAELLETREAFQKYINFTYPALAPGQADFILPKRKKKGLLKADQRSHLEKTKI</sequence>
<dbReference type="HOGENOM" id="CLU_836681_0_0_1"/>
<dbReference type="PANTHER" id="PTHR34645:SF1">
    <property type="entry name" value="GENE 136-RELATED"/>
    <property type="match status" value="1"/>
</dbReference>
<dbReference type="CTD" id="100082653"/>
<evidence type="ECO:0000256" key="1">
    <source>
        <dbReference type="SAM" id="Coils"/>
    </source>
</evidence>
<feature type="coiled-coil region" evidence="1">
    <location>
        <begin position="98"/>
        <end position="125"/>
    </location>
</feature>
<reference evidence="2" key="1">
    <citation type="submission" date="2025-08" db="UniProtKB">
        <authorList>
            <consortium name="Ensembl"/>
        </authorList>
    </citation>
    <scope>IDENTIFICATION</scope>
    <source>
        <strain evidence="2">Glennie</strain>
    </source>
</reference>
<dbReference type="AlphaFoldDB" id="F7G9D0"/>